<dbReference type="AlphaFoldDB" id="A0A0E0GP43"/>
<dbReference type="EnsemblPlants" id="ONIVA03G23270.2">
    <property type="protein sequence ID" value="ONIVA03G23270.2"/>
    <property type="gene ID" value="ONIVA03G23270"/>
</dbReference>
<protein>
    <submittedName>
        <fullName evidence="2">Uncharacterized protein</fullName>
    </submittedName>
</protein>
<sequence length="84" mass="9726">MQTCPRVPHPDPGYIYRTMLERLVNLVVKPFNLPVKKKKRGRLETKEDSATYPWFQSGARGREHVPLRSERPGHAQCSDFYGLS</sequence>
<keyword evidence="3" id="KW-1185">Reference proteome</keyword>
<feature type="compositionally biased region" description="Basic and acidic residues" evidence="1">
    <location>
        <begin position="63"/>
        <end position="73"/>
    </location>
</feature>
<evidence type="ECO:0000313" key="2">
    <source>
        <dbReference type="EnsemblPlants" id="ONIVA03G23270.2"/>
    </source>
</evidence>
<dbReference type="Proteomes" id="UP000006591">
    <property type="component" value="Chromosome 3"/>
</dbReference>
<reference evidence="2" key="2">
    <citation type="submission" date="2018-04" db="EMBL/GenBank/DDBJ databases">
        <title>OnivRS2 (Oryza nivara Reference Sequence Version 2).</title>
        <authorList>
            <person name="Zhang J."/>
            <person name="Kudrna D."/>
            <person name="Lee S."/>
            <person name="Talag J."/>
            <person name="Rajasekar S."/>
            <person name="Welchert J."/>
            <person name="Hsing Y.-I."/>
            <person name="Wing R.A."/>
        </authorList>
    </citation>
    <scope>NUCLEOTIDE SEQUENCE [LARGE SCALE GENOMIC DNA]</scope>
    <source>
        <strain evidence="2">SL10</strain>
    </source>
</reference>
<dbReference type="HOGENOM" id="CLU_195551_0_0_1"/>
<reference evidence="2" key="1">
    <citation type="submission" date="2015-04" db="UniProtKB">
        <authorList>
            <consortium name="EnsemblPlants"/>
        </authorList>
    </citation>
    <scope>IDENTIFICATION</scope>
    <source>
        <strain evidence="2">SL10</strain>
    </source>
</reference>
<organism evidence="2">
    <name type="scientific">Oryza nivara</name>
    <name type="common">Indian wild rice</name>
    <name type="synonym">Oryza sativa f. spontanea</name>
    <dbReference type="NCBI Taxonomy" id="4536"/>
    <lineage>
        <taxon>Eukaryota</taxon>
        <taxon>Viridiplantae</taxon>
        <taxon>Streptophyta</taxon>
        <taxon>Embryophyta</taxon>
        <taxon>Tracheophyta</taxon>
        <taxon>Spermatophyta</taxon>
        <taxon>Magnoliopsida</taxon>
        <taxon>Liliopsida</taxon>
        <taxon>Poales</taxon>
        <taxon>Poaceae</taxon>
        <taxon>BOP clade</taxon>
        <taxon>Oryzoideae</taxon>
        <taxon>Oryzeae</taxon>
        <taxon>Oryzinae</taxon>
        <taxon>Oryza</taxon>
    </lineage>
</organism>
<feature type="region of interest" description="Disordered" evidence="1">
    <location>
        <begin position="63"/>
        <end position="84"/>
    </location>
</feature>
<name>A0A0E0GP43_ORYNI</name>
<evidence type="ECO:0000256" key="1">
    <source>
        <dbReference type="SAM" id="MobiDB-lite"/>
    </source>
</evidence>
<evidence type="ECO:0000313" key="3">
    <source>
        <dbReference type="Proteomes" id="UP000006591"/>
    </source>
</evidence>
<dbReference type="OMA" id="EDSATYP"/>
<dbReference type="Gramene" id="ONIVA03G23270.2">
    <property type="protein sequence ID" value="ONIVA03G23270.2"/>
    <property type="gene ID" value="ONIVA03G23270"/>
</dbReference>
<proteinExistence type="predicted"/>
<accession>A0A0E0GP43</accession>